<dbReference type="PIRSF" id="PIRSF036522">
    <property type="entry name" value="UCP036522_pph"/>
    <property type="match status" value="1"/>
</dbReference>
<proteinExistence type="predicted"/>
<dbReference type="AlphaFoldDB" id="A0A081CYT0"/>
<comment type="caution">
    <text evidence="1">The sequence shown here is derived from an EMBL/GenBank/DDBJ whole genome shotgun (WGS) entry which is preliminary data.</text>
</comment>
<name>A0A081CYT0_9HYPH</name>
<protein>
    <submittedName>
        <fullName evidence="1">Uncharacterized protein</fullName>
    </submittedName>
</protein>
<reference evidence="1 2" key="1">
    <citation type="submission" date="2014-08" db="EMBL/GenBank/DDBJ databases">
        <title>Whole genome shotgun sequence of Rhizobium rubi NBRC 13261.</title>
        <authorList>
            <person name="Katano-Makiyama Y."/>
            <person name="Hosoyama A."/>
            <person name="Hashimoto M."/>
            <person name="Hosoyama Y."/>
            <person name="Noguchi M."/>
            <person name="Tsuchikane K."/>
            <person name="Uohara A."/>
            <person name="Ohji S."/>
            <person name="Ichikawa N."/>
            <person name="Kimura A."/>
            <person name="Yamazoe A."/>
            <person name="Fujita N."/>
        </authorList>
    </citation>
    <scope>NUCLEOTIDE SEQUENCE [LARGE SCALE GENOMIC DNA]</scope>
    <source>
        <strain evidence="1 2">NBRC 13261</strain>
    </source>
</reference>
<dbReference type="CDD" id="cd11538">
    <property type="entry name" value="NTP-PPase_u1"/>
    <property type="match status" value="1"/>
</dbReference>
<dbReference type="Gene3D" id="1.10.287.1080">
    <property type="entry name" value="MazG-like"/>
    <property type="match status" value="1"/>
</dbReference>
<dbReference type="OrthoDB" id="9791898at2"/>
<sequence length="103" mass="11958">MLSELMLKFEQASQTYAKAYGIERDPDWYLLKLQEEVGEVTQAWNRLSGRGRSKGKTQNEMRQDLADETADLLGHVLLLAHSNRLDLEASIKRKWLFDPHAER</sequence>
<dbReference type="EMBL" id="BBJU01000020">
    <property type="protein sequence ID" value="GAK71826.1"/>
    <property type="molecule type" value="Genomic_DNA"/>
</dbReference>
<dbReference type="RefSeq" id="WP_045231350.1">
    <property type="nucleotide sequence ID" value="NZ_BBJU01000020.1"/>
</dbReference>
<dbReference type="Pfam" id="PF01503">
    <property type="entry name" value="PRA-PH"/>
    <property type="match status" value="1"/>
</dbReference>
<evidence type="ECO:0000313" key="1">
    <source>
        <dbReference type="EMBL" id="GAK71826.1"/>
    </source>
</evidence>
<organism evidence="1 2">
    <name type="scientific">Agrobacterium rubi TR3 = NBRC 13261</name>
    <dbReference type="NCBI Taxonomy" id="1368415"/>
    <lineage>
        <taxon>Bacteria</taxon>
        <taxon>Pseudomonadati</taxon>
        <taxon>Pseudomonadota</taxon>
        <taxon>Alphaproteobacteria</taxon>
        <taxon>Hyphomicrobiales</taxon>
        <taxon>Rhizobiaceae</taxon>
        <taxon>Rhizobium/Agrobacterium group</taxon>
        <taxon>Agrobacterium</taxon>
    </lineage>
</organism>
<evidence type="ECO:0000313" key="2">
    <source>
        <dbReference type="Proteomes" id="UP000028701"/>
    </source>
</evidence>
<dbReference type="Proteomes" id="UP000028701">
    <property type="component" value="Unassembled WGS sequence"/>
</dbReference>
<dbReference type="eggNOG" id="COG1694">
    <property type="taxonomic scope" value="Bacteria"/>
</dbReference>
<dbReference type="InterPro" id="IPR011315">
    <property type="entry name" value="MazG-related_Rhizo-type"/>
</dbReference>
<accession>A0A081CYT0</accession>
<dbReference type="InterPro" id="IPR021130">
    <property type="entry name" value="PRib-ATP_PPHydrolase-like"/>
</dbReference>
<dbReference type="SUPFAM" id="SSF101386">
    <property type="entry name" value="all-alpha NTP pyrophosphatases"/>
    <property type="match status" value="1"/>
</dbReference>
<gene>
    <name evidence="1" type="ORF">RRU01S_20_00870</name>
</gene>